<feature type="region of interest" description="Disordered" evidence="4">
    <location>
        <begin position="391"/>
        <end position="419"/>
    </location>
</feature>
<comment type="subunit">
    <text evidence="3">Binds to multiple calmodulin (CaM) in the presence of Ca(2+) and CaM-like proteins.</text>
</comment>
<comment type="similarity">
    <text evidence="2">Belongs to the IQD family.</text>
</comment>
<dbReference type="AlphaFoldDB" id="A0AAP0BLR0"/>
<evidence type="ECO:0000259" key="5">
    <source>
        <dbReference type="Pfam" id="PF13178"/>
    </source>
</evidence>
<dbReference type="InterPro" id="IPR000048">
    <property type="entry name" value="IQ_motif_EF-hand-BS"/>
</dbReference>
<evidence type="ECO:0000313" key="7">
    <source>
        <dbReference type="Proteomes" id="UP001418222"/>
    </source>
</evidence>
<reference evidence="6 7" key="1">
    <citation type="journal article" date="2022" name="Nat. Plants">
        <title>Genomes of leafy and leafless Platanthera orchids illuminate the evolution of mycoheterotrophy.</title>
        <authorList>
            <person name="Li M.H."/>
            <person name="Liu K.W."/>
            <person name="Li Z."/>
            <person name="Lu H.C."/>
            <person name="Ye Q.L."/>
            <person name="Zhang D."/>
            <person name="Wang J.Y."/>
            <person name="Li Y.F."/>
            <person name="Zhong Z.M."/>
            <person name="Liu X."/>
            <person name="Yu X."/>
            <person name="Liu D.K."/>
            <person name="Tu X.D."/>
            <person name="Liu B."/>
            <person name="Hao Y."/>
            <person name="Liao X.Y."/>
            <person name="Jiang Y.T."/>
            <person name="Sun W.H."/>
            <person name="Chen J."/>
            <person name="Chen Y.Q."/>
            <person name="Ai Y."/>
            <person name="Zhai J.W."/>
            <person name="Wu S.S."/>
            <person name="Zhou Z."/>
            <person name="Hsiao Y.Y."/>
            <person name="Wu W.L."/>
            <person name="Chen Y.Y."/>
            <person name="Lin Y.F."/>
            <person name="Hsu J.L."/>
            <person name="Li C.Y."/>
            <person name="Wang Z.W."/>
            <person name="Zhao X."/>
            <person name="Zhong W.Y."/>
            <person name="Ma X.K."/>
            <person name="Ma L."/>
            <person name="Huang J."/>
            <person name="Chen G.Z."/>
            <person name="Huang M.Z."/>
            <person name="Huang L."/>
            <person name="Peng D.H."/>
            <person name="Luo Y.B."/>
            <person name="Zou S.Q."/>
            <person name="Chen S.P."/>
            <person name="Lan S."/>
            <person name="Tsai W.C."/>
            <person name="Van de Peer Y."/>
            <person name="Liu Z.J."/>
        </authorList>
    </citation>
    <scope>NUCLEOTIDE SEQUENCE [LARGE SCALE GENOMIC DNA]</scope>
    <source>
        <strain evidence="6">Lor287</strain>
    </source>
</reference>
<dbReference type="Pfam" id="PF13178">
    <property type="entry name" value="DUF4005"/>
    <property type="match status" value="1"/>
</dbReference>
<keyword evidence="7" id="KW-1185">Reference proteome</keyword>
<dbReference type="CDD" id="cd23767">
    <property type="entry name" value="IQCD"/>
    <property type="match status" value="1"/>
</dbReference>
<feature type="region of interest" description="Disordered" evidence="4">
    <location>
        <begin position="457"/>
        <end position="476"/>
    </location>
</feature>
<gene>
    <name evidence="6" type="ORF">KSP39_PZI008535</name>
</gene>
<dbReference type="InterPro" id="IPR025064">
    <property type="entry name" value="DUF4005"/>
</dbReference>
<sequence>MGRKAGSSWLTAVKRAFRSPTKDSDKKTNRDDDDDDNKKREKRRWIFRKPSSQEQQQTNTQTPTAAVTPEQKHAIAIAVATAAAAEAAVATAQAAVEVFRLTRPAPCFTRERRAAIVVQTAFRGYLEKQKARRALRALKGLVKLQALVRGHNVRRQANMTLRCMQALVRVQARVRDQRILLSSQSRDAAHCSSNSSFSCGTNFRDSTTSLQNIVGRKSASREERVYPGNGDDRRASTVEEIPAMLKSRKEADLKREKAYSCGLSHQMLRSDINISPLLEELEEDEEGPPRWLERWMASRTPFDSSRCSWGRASTDHRVPIKTLEIDTARPFSSAASRRPVQPLDSLHRSPATPSPAKASHLHVRSASPRFVHTPSLVSAGRAVPNYMAATESAKARLRSQSAPRQRAPTPERERAASVKKRLSYPMQEEALKSPSFKSAMGRIGAEQMSMVSSLYADSDVSPSSTTDLRRWLRPGNAGPLSEKKFGGISCWPEEGFGAATADD</sequence>
<keyword evidence="1" id="KW-0112">Calmodulin-binding</keyword>
<dbReference type="PROSITE" id="PS50096">
    <property type="entry name" value="IQ"/>
    <property type="match status" value="2"/>
</dbReference>
<feature type="region of interest" description="Disordered" evidence="4">
    <location>
        <begin position="329"/>
        <end position="363"/>
    </location>
</feature>
<comment type="caution">
    <text evidence="6">The sequence shown here is derived from an EMBL/GenBank/DDBJ whole genome shotgun (WGS) entry which is preliminary data.</text>
</comment>
<dbReference type="SMART" id="SM00015">
    <property type="entry name" value="IQ"/>
    <property type="match status" value="2"/>
</dbReference>
<dbReference type="PANTHER" id="PTHR32295:SF6">
    <property type="entry name" value="PROTEIN IQ-DOMAIN 18"/>
    <property type="match status" value="1"/>
</dbReference>
<evidence type="ECO:0000256" key="2">
    <source>
        <dbReference type="ARBA" id="ARBA00024341"/>
    </source>
</evidence>
<protein>
    <recommendedName>
        <fullName evidence="5">DUF4005 domain-containing protein</fullName>
    </recommendedName>
</protein>
<feature type="compositionally biased region" description="Low complexity" evidence="4">
    <location>
        <begin position="53"/>
        <end position="68"/>
    </location>
</feature>
<name>A0AAP0BLR0_9ASPA</name>
<organism evidence="6 7">
    <name type="scientific">Platanthera zijinensis</name>
    <dbReference type="NCBI Taxonomy" id="2320716"/>
    <lineage>
        <taxon>Eukaryota</taxon>
        <taxon>Viridiplantae</taxon>
        <taxon>Streptophyta</taxon>
        <taxon>Embryophyta</taxon>
        <taxon>Tracheophyta</taxon>
        <taxon>Spermatophyta</taxon>
        <taxon>Magnoliopsida</taxon>
        <taxon>Liliopsida</taxon>
        <taxon>Asparagales</taxon>
        <taxon>Orchidaceae</taxon>
        <taxon>Orchidoideae</taxon>
        <taxon>Orchideae</taxon>
        <taxon>Orchidinae</taxon>
        <taxon>Platanthera</taxon>
    </lineage>
</organism>
<dbReference type="EMBL" id="JBBWWQ010000006">
    <property type="protein sequence ID" value="KAK8944119.1"/>
    <property type="molecule type" value="Genomic_DNA"/>
</dbReference>
<feature type="compositionally biased region" description="Basic and acidic residues" evidence="4">
    <location>
        <begin position="20"/>
        <end position="30"/>
    </location>
</feature>
<proteinExistence type="inferred from homology"/>
<dbReference type="GO" id="GO:0005516">
    <property type="term" value="F:calmodulin binding"/>
    <property type="evidence" value="ECO:0007669"/>
    <property type="project" value="UniProtKB-KW"/>
</dbReference>
<feature type="domain" description="DUF4005" evidence="5">
    <location>
        <begin position="368"/>
        <end position="435"/>
    </location>
</feature>
<dbReference type="PANTHER" id="PTHR32295">
    <property type="entry name" value="IQ-DOMAIN 5-RELATED"/>
    <property type="match status" value="1"/>
</dbReference>
<evidence type="ECO:0000256" key="1">
    <source>
        <dbReference type="ARBA" id="ARBA00022860"/>
    </source>
</evidence>
<dbReference type="Proteomes" id="UP001418222">
    <property type="component" value="Unassembled WGS sequence"/>
</dbReference>
<feature type="region of interest" description="Disordered" evidence="4">
    <location>
        <begin position="1"/>
        <end position="68"/>
    </location>
</feature>
<dbReference type="Pfam" id="PF00612">
    <property type="entry name" value="IQ"/>
    <property type="match status" value="2"/>
</dbReference>
<feature type="compositionally biased region" description="Basic and acidic residues" evidence="4">
    <location>
        <begin position="219"/>
        <end position="234"/>
    </location>
</feature>
<feature type="region of interest" description="Disordered" evidence="4">
    <location>
        <begin position="213"/>
        <end position="234"/>
    </location>
</feature>
<evidence type="ECO:0000256" key="3">
    <source>
        <dbReference type="ARBA" id="ARBA00024378"/>
    </source>
</evidence>
<accession>A0AAP0BLR0</accession>
<dbReference type="Gene3D" id="1.20.5.190">
    <property type="match status" value="1"/>
</dbReference>
<evidence type="ECO:0000256" key="4">
    <source>
        <dbReference type="SAM" id="MobiDB-lite"/>
    </source>
</evidence>
<evidence type="ECO:0000313" key="6">
    <source>
        <dbReference type="EMBL" id="KAK8944119.1"/>
    </source>
</evidence>